<dbReference type="GO" id="GO:0043139">
    <property type="term" value="F:5'-3' DNA helicase activity"/>
    <property type="evidence" value="ECO:0007669"/>
    <property type="project" value="UniProtKB-EC"/>
</dbReference>
<dbReference type="Gene3D" id="1.10.860.10">
    <property type="entry name" value="DNAb Helicase, Chain A"/>
    <property type="match status" value="1"/>
</dbReference>
<dbReference type="SUPFAM" id="SSF52540">
    <property type="entry name" value="P-loop containing nucleoside triphosphate hydrolases"/>
    <property type="match status" value="1"/>
</dbReference>
<dbReference type="GO" id="GO:0005524">
    <property type="term" value="F:ATP binding"/>
    <property type="evidence" value="ECO:0007669"/>
    <property type="project" value="UniProtKB-UniRule"/>
</dbReference>
<keyword evidence="3 13" id="KW-0235">DNA replication</keyword>
<comment type="similarity">
    <text evidence="1 13">Belongs to the helicase family. DnaB subfamily.</text>
</comment>
<dbReference type="PANTHER" id="PTHR30153">
    <property type="entry name" value="REPLICATIVE DNA HELICASE DNAB"/>
    <property type="match status" value="1"/>
</dbReference>
<evidence type="ECO:0000256" key="13">
    <source>
        <dbReference type="RuleBase" id="RU362085"/>
    </source>
</evidence>
<gene>
    <name evidence="15" type="primary">dnaB</name>
    <name evidence="15" type="ORF">KI809_14035</name>
</gene>
<dbReference type="NCBIfam" id="NF004384">
    <property type="entry name" value="PRK05748.1"/>
    <property type="match status" value="1"/>
</dbReference>
<evidence type="ECO:0000313" key="15">
    <source>
        <dbReference type="EMBL" id="MBT0665423.1"/>
    </source>
</evidence>
<evidence type="ECO:0000259" key="14">
    <source>
        <dbReference type="PROSITE" id="PS51199"/>
    </source>
</evidence>
<dbReference type="FunFam" id="3.40.50.300:FF:000076">
    <property type="entry name" value="Replicative DNA helicase"/>
    <property type="match status" value="1"/>
</dbReference>
<dbReference type="FunFam" id="1.10.860.10:FF:000001">
    <property type="entry name" value="Replicative DNA helicase"/>
    <property type="match status" value="1"/>
</dbReference>
<evidence type="ECO:0000256" key="6">
    <source>
        <dbReference type="ARBA" id="ARBA00022806"/>
    </source>
</evidence>
<evidence type="ECO:0000256" key="9">
    <source>
        <dbReference type="ARBA" id="ARBA00023235"/>
    </source>
</evidence>
<evidence type="ECO:0000313" key="16">
    <source>
        <dbReference type="Proteomes" id="UP000811899"/>
    </source>
</evidence>
<dbReference type="NCBIfam" id="TIGR00665">
    <property type="entry name" value="DnaB"/>
    <property type="match status" value="1"/>
</dbReference>
<evidence type="ECO:0000256" key="8">
    <source>
        <dbReference type="ARBA" id="ARBA00023125"/>
    </source>
</evidence>
<dbReference type="RefSeq" id="WP_214172185.1">
    <property type="nucleotide sequence ID" value="NZ_JAHCVJ010000005.1"/>
</dbReference>
<name>A0AAW4L8Q8_9BACT</name>
<comment type="catalytic activity">
    <reaction evidence="11 13">
        <text>ATP + H2O = ADP + phosphate + H(+)</text>
        <dbReference type="Rhea" id="RHEA:13065"/>
        <dbReference type="ChEBI" id="CHEBI:15377"/>
        <dbReference type="ChEBI" id="CHEBI:15378"/>
        <dbReference type="ChEBI" id="CHEBI:30616"/>
        <dbReference type="ChEBI" id="CHEBI:43474"/>
        <dbReference type="ChEBI" id="CHEBI:456216"/>
        <dbReference type="EC" id="5.6.2.3"/>
    </reaction>
</comment>
<dbReference type="CDD" id="cd00984">
    <property type="entry name" value="DnaB_C"/>
    <property type="match status" value="1"/>
</dbReference>
<dbReference type="InterPro" id="IPR016136">
    <property type="entry name" value="DNA_helicase_N/primase_C"/>
</dbReference>
<proteinExistence type="inferred from homology"/>
<dbReference type="InterPro" id="IPR027417">
    <property type="entry name" value="P-loop_NTPase"/>
</dbReference>
<dbReference type="GO" id="GO:0005829">
    <property type="term" value="C:cytosol"/>
    <property type="evidence" value="ECO:0007669"/>
    <property type="project" value="TreeGrafter"/>
</dbReference>
<protein>
    <recommendedName>
        <fullName evidence="12 13">Replicative DNA helicase</fullName>
        <ecNumber evidence="12 13">5.6.2.3</ecNumber>
    </recommendedName>
</protein>
<evidence type="ECO:0000256" key="2">
    <source>
        <dbReference type="ARBA" id="ARBA00022515"/>
    </source>
</evidence>
<evidence type="ECO:0000256" key="4">
    <source>
        <dbReference type="ARBA" id="ARBA00022741"/>
    </source>
</evidence>
<comment type="caution">
    <text evidence="15">The sequence shown here is derived from an EMBL/GenBank/DDBJ whole genome shotgun (WGS) entry which is preliminary data.</text>
</comment>
<dbReference type="GO" id="GO:0003677">
    <property type="term" value="F:DNA binding"/>
    <property type="evidence" value="ECO:0007669"/>
    <property type="project" value="UniProtKB-UniRule"/>
</dbReference>
<feature type="domain" description="SF4 helicase" evidence="14">
    <location>
        <begin position="179"/>
        <end position="447"/>
    </location>
</feature>
<dbReference type="PROSITE" id="PS51199">
    <property type="entry name" value="SF4_HELICASE"/>
    <property type="match status" value="1"/>
</dbReference>
<dbReference type="InterPro" id="IPR007694">
    <property type="entry name" value="DNA_helicase_DnaB-like_C"/>
</dbReference>
<dbReference type="GO" id="GO:1990077">
    <property type="term" value="C:primosome complex"/>
    <property type="evidence" value="ECO:0007669"/>
    <property type="project" value="UniProtKB-UniRule"/>
</dbReference>
<keyword evidence="5 13" id="KW-0378">Hydrolase</keyword>
<comment type="function">
    <text evidence="10 13">The main replicative DNA helicase, it participates in initiation and elongation during chromosome replication. Travels ahead of the DNA replisome, separating dsDNA into templates for DNA synthesis. A processive ATP-dependent 5'-3' DNA helicase it has DNA-dependent ATPase activity.</text>
</comment>
<dbReference type="Proteomes" id="UP000811899">
    <property type="component" value="Unassembled WGS sequence"/>
</dbReference>
<organism evidence="15 16">
    <name type="scientific">Geoanaerobacter pelophilus</name>
    <dbReference type="NCBI Taxonomy" id="60036"/>
    <lineage>
        <taxon>Bacteria</taxon>
        <taxon>Pseudomonadati</taxon>
        <taxon>Thermodesulfobacteriota</taxon>
        <taxon>Desulfuromonadia</taxon>
        <taxon>Geobacterales</taxon>
        <taxon>Geobacteraceae</taxon>
        <taxon>Geoanaerobacter</taxon>
    </lineage>
</organism>
<keyword evidence="9" id="KW-0413">Isomerase</keyword>
<keyword evidence="6 13" id="KW-0347">Helicase</keyword>
<dbReference type="GO" id="GO:0016787">
    <property type="term" value="F:hydrolase activity"/>
    <property type="evidence" value="ECO:0007669"/>
    <property type="project" value="UniProtKB-KW"/>
</dbReference>
<dbReference type="InterPro" id="IPR007692">
    <property type="entry name" value="DNA_helicase_DnaB"/>
</dbReference>
<dbReference type="InterPro" id="IPR036185">
    <property type="entry name" value="DNA_heli_DnaB-like_N_sf"/>
</dbReference>
<dbReference type="EMBL" id="JAHCVJ010000005">
    <property type="protein sequence ID" value="MBT0665423.1"/>
    <property type="molecule type" value="Genomic_DNA"/>
</dbReference>
<accession>A0AAW4L8Q8</accession>
<dbReference type="Pfam" id="PF00772">
    <property type="entry name" value="DnaB"/>
    <property type="match status" value="1"/>
</dbReference>
<dbReference type="EC" id="5.6.2.3" evidence="12 13"/>
<dbReference type="Pfam" id="PF03796">
    <property type="entry name" value="DnaB_C"/>
    <property type="match status" value="1"/>
</dbReference>
<keyword evidence="16" id="KW-1185">Reference proteome</keyword>
<evidence type="ECO:0000256" key="5">
    <source>
        <dbReference type="ARBA" id="ARBA00022801"/>
    </source>
</evidence>
<keyword evidence="8 13" id="KW-0238">DNA-binding</keyword>
<evidence type="ECO:0000256" key="11">
    <source>
        <dbReference type="ARBA" id="ARBA00048954"/>
    </source>
</evidence>
<dbReference type="InterPro" id="IPR007693">
    <property type="entry name" value="DNA_helicase_DnaB-like_N"/>
</dbReference>
<evidence type="ECO:0000256" key="10">
    <source>
        <dbReference type="ARBA" id="ARBA00044932"/>
    </source>
</evidence>
<evidence type="ECO:0000256" key="1">
    <source>
        <dbReference type="ARBA" id="ARBA00008428"/>
    </source>
</evidence>
<sequence length="449" mass="50550">MSVNEIHKLPPQSIEAEMSILGGILLENEAINRVMELLVPEDFYRESHRKILRAMIDLNERGEPCDLITLTSILKQKGSLDEVGGAAYLATLVDFVPTAANIHYYSKIVKEKGVVRKLITAATDIVTKGYEDQVVVEELLDNAQQVIFQISEHRIKAPYYKVSDLLKSAIENIQYLYEKKEHVTGVPTGFVDLDEMTAGMQKGDLVIIAGRPAMGKTTFALNVASYAAVEAEKQAGVAVFSLEMSKEQLVERLLCSLARVDLNRLRTGHLVDSDWPKLTRAAGWLHDSKIFIDDTPALSVMEMRAKSRRLMAEHKIGLIMVDYLQLMRGSSNPESRQQEISEISRSLKALAKELEVPVIALSQLNRALENRTDKRPMMSDLRESGAIEQDADIVMFVYRPEVYDKDNEELKGKAEVIIGKHRNGPIGKVDLAFRGEYTRFENLSRRDDF</sequence>
<dbReference type="SUPFAM" id="SSF48024">
    <property type="entry name" value="N-terminal domain of DnaB helicase"/>
    <property type="match status" value="1"/>
</dbReference>
<reference evidence="15 16" key="1">
    <citation type="submission" date="2021-05" db="EMBL/GenBank/DDBJ databases">
        <title>The draft genome of Geobacter pelophilus DSM 12255.</title>
        <authorList>
            <person name="Xu Z."/>
            <person name="Masuda Y."/>
            <person name="Itoh H."/>
            <person name="Senoo K."/>
        </authorList>
    </citation>
    <scope>NUCLEOTIDE SEQUENCE [LARGE SCALE GENOMIC DNA]</scope>
    <source>
        <strain evidence="15 16">DSM 12255</strain>
    </source>
</reference>
<evidence type="ECO:0000256" key="3">
    <source>
        <dbReference type="ARBA" id="ARBA00022705"/>
    </source>
</evidence>
<dbReference type="GO" id="GO:0006269">
    <property type="term" value="P:DNA replication, synthesis of primer"/>
    <property type="evidence" value="ECO:0007669"/>
    <property type="project" value="UniProtKB-UniRule"/>
</dbReference>
<keyword evidence="4 13" id="KW-0547">Nucleotide-binding</keyword>
<dbReference type="AlphaFoldDB" id="A0AAW4L8Q8"/>
<evidence type="ECO:0000256" key="12">
    <source>
        <dbReference type="NCBIfam" id="TIGR00665"/>
    </source>
</evidence>
<dbReference type="GO" id="GO:0042802">
    <property type="term" value="F:identical protein binding"/>
    <property type="evidence" value="ECO:0007669"/>
    <property type="project" value="UniProtKB-ARBA"/>
</dbReference>
<dbReference type="Gene3D" id="3.40.50.300">
    <property type="entry name" value="P-loop containing nucleotide triphosphate hydrolases"/>
    <property type="match status" value="1"/>
</dbReference>
<dbReference type="PANTHER" id="PTHR30153:SF2">
    <property type="entry name" value="REPLICATIVE DNA HELICASE"/>
    <property type="match status" value="1"/>
</dbReference>
<keyword evidence="2 13" id="KW-0639">Primosome</keyword>
<evidence type="ECO:0000256" key="7">
    <source>
        <dbReference type="ARBA" id="ARBA00022840"/>
    </source>
</evidence>
<keyword evidence="7 13" id="KW-0067">ATP-binding</keyword>